<dbReference type="Proteomes" id="UP000269396">
    <property type="component" value="Unassembled WGS sequence"/>
</dbReference>
<proteinExistence type="predicted"/>
<keyword evidence="2" id="KW-1185">Reference proteome</keyword>
<gene>
    <name evidence="1" type="ORF">SMTD_LOCUS22193</name>
</gene>
<protein>
    <submittedName>
        <fullName evidence="1">Uncharacterized protein</fullName>
    </submittedName>
</protein>
<dbReference type="AlphaFoldDB" id="A0A183Q6F7"/>
<evidence type="ECO:0000313" key="1">
    <source>
        <dbReference type="EMBL" id="VDP86680.1"/>
    </source>
</evidence>
<name>A0A183Q6F7_9TREM</name>
<organism evidence="1 2">
    <name type="scientific">Schistosoma mattheei</name>
    <dbReference type="NCBI Taxonomy" id="31246"/>
    <lineage>
        <taxon>Eukaryota</taxon>
        <taxon>Metazoa</taxon>
        <taxon>Spiralia</taxon>
        <taxon>Lophotrochozoa</taxon>
        <taxon>Platyhelminthes</taxon>
        <taxon>Trematoda</taxon>
        <taxon>Digenea</taxon>
        <taxon>Strigeidida</taxon>
        <taxon>Schistosomatoidea</taxon>
        <taxon>Schistosomatidae</taxon>
        <taxon>Schistosoma</taxon>
    </lineage>
</organism>
<evidence type="ECO:0000313" key="2">
    <source>
        <dbReference type="Proteomes" id="UP000269396"/>
    </source>
</evidence>
<dbReference type="EMBL" id="UZAL01050255">
    <property type="protein sequence ID" value="VDP86680.1"/>
    <property type="molecule type" value="Genomic_DNA"/>
</dbReference>
<reference evidence="1 2" key="1">
    <citation type="submission" date="2018-11" db="EMBL/GenBank/DDBJ databases">
        <authorList>
            <consortium name="Pathogen Informatics"/>
        </authorList>
    </citation>
    <scope>NUCLEOTIDE SEQUENCE [LARGE SCALE GENOMIC DNA]</scope>
    <source>
        <strain>Denwood</strain>
        <strain evidence="2">Zambia</strain>
    </source>
</reference>
<accession>A0A183Q6F7</accession>
<sequence length="179" mass="20270">MLLYTDHHHQDHPLFGKGYGHSNIIANNPNTSNFNDKLEENVMYRCQSRNDTSNLHTISNIRQSLILSINDKNEFILLPSSNAMNPNESNQISSTINNNNSSTLGMLNSLSEEDAEATRLEMAASVDALDQQYLQHNNNNNNNDNTLDHLDYTLSTIPRLSFIRNDDERPPPSYHDSSP</sequence>